<dbReference type="EMBL" id="CP060007">
    <property type="protein sequence ID" value="QNA42628.1"/>
    <property type="molecule type" value="Genomic_DNA"/>
</dbReference>
<evidence type="ECO:0008006" key="4">
    <source>
        <dbReference type="Google" id="ProtNLM"/>
    </source>
</evidence>
<sequence length="131" mass="15381">MLSQYKALKAVSEENRKIGLNDIWFQLIPFFNLYWWFVVVNRLSASFAAEYDKLQISHNELYPTRAAGIVTPLLYFLALIPFDELKTIATLGWFLCFIIYWVQVYKCGKLILANKEYELLDVEREALDKTS</sequence>
<gene>
    <name evidence="2" type="ORF">H4075_10960</name>
</gene>
<evidence type="ECO:0000256" key="1">
    <source>
        <dbReference type="SAM" id="Phobius"/>
    </source>
</evidence>
<keyword evidence="1" id="KW-0812">Transmembrane</keyword>
<organism evidence="2 3">
    <name type="scientific">Lacibacter sediminis</name>
    <dbReference type="NCBI Taxonomy" id="2760713"/>
    <lineage>
        <taxon>Bacteria</taxon>
        <taxon>Pseudomonadati</taxon>
        <taxon>Bacteroidota</taxon>
        <taxon>Chitinophagia</taxon>
        <taxon>Chitinophagales</taxon>
        <taxon>Chitinophagaceae</taxon>
        <taxon>Lacibacter</taxon>
    </lineage>
</organism>
<keyword evidence="1" id="KW-0472">Membrane</keyword>
<reference evidence="3" key="1">
    <citation type="submission" date="2020-08" db="EMBL/GenBank/DDBJ databases">
        <title>Lacibacter sp. S13-6-6 genome sequencing.</title>
        <authorList>
            <person name="Jin L."/>
        </authorList>
    </citation>
    <scope>NUCLEOTIDE SEQUENCE [LARGE SCALE GENOMIC DNA]</scope>
    <source>
        <strain evidence="3">S13-6-6</strain>
    </source>
</reference>
<feature type="transmembrane region" description="Helical" evidence="1">
    <location>
        <begin position="88"/>
        <end position="105"/>
    </location>
</feature>
<dbReference type="Proteomes" id="UP000515344">
    <property type="component" value="Chromosome"/>
</dbReference>
<keyword evidence="1" id="KW-1133">Transmembrane helix</keyword>
<keyword evidence="3" id="KW-1185">Reference proteome</keyword>
<feature type="transmembrane region" description="Helical" evidence="1">
    <location>
        <begin position="62"/>
        <end position="82"/>
    </location>
</feature>
<evidence type="ECO:0000313" key="2">
    <source>
        <dbReference type="EMBL" id="QNA42628.1"/>
    </source>
</evidence>
<dbReference type="AlphaFoldDB" id="A0A7G5XAX5"/>
<accession>A0A7G5XAX5</accession>
<feature type="transmembrane region" description="Helical" evidence="1">
    <location>
        <begin position="23"/>
        <end position="41"/>
    </location>
</feature>
<dbReference type="RefSeq" id="WP_182800894.1">
    <property type="nucleotide sequence ID" value="NZ_CP060007.1"/>
</dbReference>
<evidence type="ECO:0000313" key="3">
    <source>
        <dbReference type="Proteomes" id="UP000515344"/>
    </source>
</evidence>
<proteinExistence type="predicted"/>
<dbReference type="KEGG" id="lacs:H4075_10960"/>
<protein>
    <recommendedName>
        <fullName evidence="4">DUF4328 domain-containing protein</fullName>
    </recommendedName>
</protein>
<name>A0A7G5XAX5_9BACT</name>